<proteinExistence type="predicted"/>
<evidence type="ECO:0000256" key="1">
    <source>
        <dbReference type="SAM" id="Phobius"/>
    </source>
</evidence>
<reference evidence="2" key="1">
    <citation type="submission" date="2022-01" db="EMBL/GenBank/DDBJ databases">
        <title>Genome Sequence Resource for Two Populations of Ditylenchus destructor, the Migratory Endoparasitic Phytonematode.</title>
        <authorList>
            <person name="Zhang H."/>
            <person name="Lin R."/>
            <person name="Xie B."/>
        </authorList>
    </citation>
    <scope>NUCLEOTIDE SEQUENCE</scope>
    <source>
        <strain evidence="2">BazhouSP</strain>
    </source>
</reference>
<name>A0AAD4R8T2_9BILA</name>
<dbReference type="Proteomes" id="UP001201812">
    <property type="component" value="Unassembled WGS sequence"/>
</dbReference>
<gene>
    <name evidence="2" type="ORF">DdX_02073</name>
</gene>
<feature type="transmembrane region" description="Helical" evidence="1">
    <location>
        <begin position="6"/>
        <end position="25"/>
    </location>
</feature>
<evidence type="ECO:0000313" key="2">
    <source>
        <dbReference type="EMBL" id="KAI1725415.1"/>
    </source>
</evidence>
<keyword evidence="1" id="KW-0812">Transmembrane</keyword>
<keyword evidence="3" id="KW-1185">Reference proteome</keyword>
<dbReference type="AlphaFoldDB" id="A0AAD4R8T2"/>
<comment type="caution">
    <text evidence="2">The sequence shown here is derived from an EMBL/GenBank/DDBJ whole genome shotgun (WGS) entry which is preliminary data.</text>
</comment>
<keyword evidence="1" id="KW-0472">Membrane</keyword>
<protein>
    <submittedName>
        <fullName evidence="2">Uncharacterized protein</fullName>
    </submittedName>
</protein>
<dbReference type="EMBL" id="JAKKPZ010000002">
    <property type="protein sequence ID" value="KAI1725415.1"/>
    <property type="molecule type" value="Genomic_DNA"/>
</dbReference>
<organism evidence="2 3">
    <name type="scientific">Ditylenchus destructor</name>
    <dbReference type="NCBI Taxonomy" id="166010"/>
    <lineage>
        <taxon>Eukaryota</taxon>
        <taxon>Metazoa</taxon>
        <taxon>Ecdysozoa</taxon>
        <taxon>Nematoda</taxon>
        <taxon>Chromadorea</taxon>
        <taxon>Rhabditida</taxon>
        <taxon>Tylenchina</taxon>
        <taxon>Tylenchomorpha</taxon>
        <taxon>Sphaerularioidea</taxon>
        <taxon>Anguinidae</taxon>
        <taxon>Anguininae</taxon>
        <taxon>Ditylenchus</taxon>
    </lineage>
</organism>
<evidence type="ECO:0000313" key="3">
    <source>
        <dbReference type="Proteomes" id="UP001201812"/>
    </source>
</evidence>
<keyword evidence="1" id="KW-1133">Transmembrane helix</keyword>
<sequence>MGVVPIWAWYAFVTCFILIVIFLLLDYLVIRRNALGNTCVTMGKRRKGTGTLGSSIPADMPHAFHHKKSTNVVLHV</sequence>
<accession>A0AAD4R8T2</accession>